<dbReference type="InParanoid" id="D3AYA5"/>
<feature type="region of interest" description="Disordered" evidence="1">
    <location>
        <begin position="1"/>
        <end position="53"/>
    </location>
</feature>
<gene>
    <name evidence="2" type="ORF">PPL_01165</name>
</gene>
<dbReference type="EMBL" id="ADBJ01000004">
    <property type="protein sequence ID" value="EFA85932.1"/>
    <property type="molecule type" value="Genomic_DNA"/>
</dbReference>
<feature type="compositionally biased region" description="Low complexity" evidence="1">
    <location>
        <begin position="27"/>
        <end position="53"/>
    </location>
</feature>
<organism evidence="2 3">
    <name type="scientific">Heterostelium pallidum (strain ATCC 26659 / Pp 5 / PN500)</name>
    <name type="common">Cellular slime mold</name>
    <name type="synonym">Polysphondylium pallidum</name>
    <dbReference type="NCBI Taxonomy" id="670386"/>
    <lineage>
        <taxon>Eukaryota</taxon>
        <taxon>Amoebozoa</taxon>
        <taxon>Evosea</taxon>
        <taxon>Eumycetozoa</taxon>
        <taxon>Dictyostelia</taxon>
        <taxon>Acytosteliales</taxon>
        <taxon>Acytosteliaceae</taxon>
        <taxon>Heterostelium</taxon>
    </lineage>
</organism>
<keyword evidence="3" id="KW-1185">Reference proteome</keyword>
<dbReference type="GeneID" id="31356695"/>
<dbReference type="AlphaFoldDB" id="D3AYA5"/>
<dbReference type="Proteomes" id="UP000001396">
    <property type="component" value="Unassembled WGS sequence"/>
</dbReference>
<evidence type="ECO:0000256" key="1">
    <source>
        <dbReference type="SAM" id="MobiDB-lite"/>
    </source>
</evidence>
<evidence type="ECO:0000313" key="2">
    <source>
        <dbReference type="EMBL" id="EFA85932.1"/>
    </source>
</evidence>
<reference evidence="2 3" key="1">
    <citation type="journal article" date="2011" name="Genome Res.">
        <title>Phylogeny-wide analysis of social amoeba genomes highlights ancient origins for complex intercellular communication.</title>
        <authorList>
            <person name="Heidel A.J."/>
            <person name="Lawal H.M."/>
            <person name="Felder M."/>
            <person name="Schilde C."/>
            <person name="Helps N.R."/>
            <person name="Tunggal B."/>
            <person name="Rivero F."/>
            <person name="John U."/>
            <person name="Schleicher M."/>
            <person name="Eichinger L."/>
            <person name="Platzer M."/>
            <person name="Noegel A.A."/>
            <person name="Schaap P."/>
            <person name="Gloeckner G."/>
        </authorList>
    </citation>
    <scope>NUCLEOTIDE SEQUENCE [LARGE SCALE GENOMIC DNA]</scope>
    <source>
        <strain evidence="3">ATCC 26659 / Pp 5 / PN500</strain>
    </source>
</reference>
<sequence length="288" mass="33936">MNNNIGKLNSNNNNDLSNTTIPPPKLNKSNNNNNMISNNNNDRKMTTTSSSSSTVVDIPLQQISELQLDLQILKQTKSENDNHRSSKLLPDRMSISRAESKDKNMTNIEDQQHQYDDEEQESDKSNIENKSNIRRKIDDKVYNIQYIEKKEQPLSIPSSLTYHQRIMDVYHKEGLESQQLLDLVENIDYKLFSQLQEESIEIILPIILKFQTETIELHLIAISLIVLWMMFEKFPHFFSKRKYTDIMSQFNYQMKQLERTSVIEDLKENHMFPFTNEEYNLLKNIIDK</sequence>
<dbReference type="RefSeq" id="XP_020438038.1">
    <property type="nucleotide sequence ID" value="XM_020572180.1"/>
</dbReference>
<evidence type="ECO:0000313" key="3">
    <source>
        <dbReference type="Proteomes" id="UP000001396"/>
    </source>
</evidence>
<proteinExistence type="predicted"/>
<feature type="compositionally biased region" description="Low complexity" evidence="1">
    <location>
        <begin position="1"/>
        <end position="20"/>
    </location>
</feature>
<accession>D3AYA5</accession>
<protein>
    <submittedName>
        <fullName evidence="2">Uncharacterized protein</fullName>
    </submittedName>
</protein>
<feature type="compositionally biased region" description="Basic and acidic residues" evidence="1">
    <location>
        <begin position="98"/>
        <end position="115"/>
    </location>
</feature>
<name>D3AYA5_HETP5</name>
<comment type="caution">
    <text evidence="2">The sequence shown here is derived from an EMBL/GenBank/DDBJ whole genome shotgun (WGS) entry which is preliminary data.</text>
</comment>
<feature type="region of interest" description="Disordered" evidence="1">
    <location>
        <begin position="77"/>
        <end position="132"/>
    </location>
</feature>